<sequence>MPGSREGFTFLPFARPVPLPLSASRERPMSSRLQTVLALTNTAAIAGVLFALVSHQQSSETELEELRAQVRKSAASTDANLAERRVAADTAMRLWATQAAQPPAQAKSPGAMEDSAEAPDEVPPPPPMRPPPPSFEQSRARVMTAFAEEPVDSDWSGRATQTLNETLRQHLPSGSRVKALDCRATLCRVELVHRSAADSGPFMMDGLRAWPGSIFVASEAQEGTDYVVTLIAAKEGTRPPL</sequence>
<feature type="compositionally biased region" description="Low complexity" evidence="1">
    <location>
        <begin position="99"/>
        <end position="111"/>
    </location>
</feature>
<comment type="caution">
    <text evidence="2">The sequence shown here is derived from an EMBL/GenBank/DDBJ whole genome shotgun (WGS) entry which is preliminary data.</text>
</comment>
<dbReference type="EMBL" id="BTTX01000001">
    <property type="protein sequence ID" value="GMU04429.1"/>
    <property type="molecule type" value="Genomic_DNA"/>
</dbReference>
<dbReference type="Proteomes" id="UP001342631">
    <property type="component" value="Unassembled WGS sequence"/>
</dbReference>
<protein>
    <recommendedName>
        <fullName evidence="4">Dihydrolipoamide acetyltransferase</fullName>
    </recommendedName>
</protein>
<organism evidence="2 3">
    <name type="scientific">Corallococcus caeni</name>
    <dbReference type="NCBI Taxonomy" id="3082388"/>
    <lineage>
        <taxon>Bacteria</taxon>
        <taxon>Pseudomonadati</taxon>
        <taxon>Myxococcota</taxon>
        <taxon>Myxococcia</taxon>
        <taxon>Myxococcales</taxon>
        <taxon>Cystobacterineae</taxon>
        <taxon>Myxococcaceae</taxon>
        <taxon>Corallococcus</taxon>
    </lineage>
</organism>
<evidence type="ECO:0000256" key="1">
    <source>
        <dbReference type="SAM" id="MobiDB-lite"/>
    </source>
</evidence>
<feature type="compositionally biased region" description="Pro residues" evidence="1">
    <location>
        <begin position="121"/>
        <end position="134"/>
    </location>
</feature>
<keyword evidence="3" id="KW-1185">Reference proteome</keyword>
<evidence type="ECO:0008006" key="4">
    <source>
        <dbReference type="Google" id="ProtNLM"/>
    </source>
</evidence>
<gene>
    <name evidence="2" type="ORF">ASNO1_06810</name>
</gene>
<feature type="region of interest" description="Disordered" evidence="1">
    <location>
        <begin position="99"/>
        <end position="137"/>
    </location>
</feature>
<evidence type="ECO:0000313" key="3">
    <source>
        <dbReference type="Proteomes" id="UP001342631"/>
    </source>
</evidence>
<evidence type="ECO:0000313" key="2">
    <source>
        <dbReference type="EMBL" id="GMU04429.1"/>
    </source>
</evidence>
<proteinExistence type="predicted"/>
<accession>A0ABQ6QK93</accession>
<reference evidence="2 3" key="1">
    <citation type="journal article" date="2024" name="Arch. Microbiol.">
        <title>Corallococcus caeni sp. nov., a novel myxobacterium isolated from activated sludge.</title>
        <authorList>
            <person name="Tomita S."/>
            <person name="Nakai R."/>
            <person name="Kuroda K."/>
            <person name="Kurashita H."/>
            <person name="Hatamoto M."/>
            <person name="Yamaguchi T."/>
            <person name="Narihiro T."/>
        </authorList>
    </citation>
    <scope>NUCLEOTIDE SEQUENCE [LARGE SCALE GENOMIC DNA]</scope>
    <source>
        <strain evidence="2 3">NO1</strain>
    </source>
</reference>
<name>A0ABQ6QK93_9BACT</name>